<dbReference type="HOGENOM" id="CLU_045717_1_1_6"/>
<keyword evidence="2" id="KW-0408">Iron</keyword>
<keyword evidence="2" id="KW-0479">Metal-binding</keyword>
<dbReference type="PIRSF" id="PIRSF006232">
    <property type="entry name" value="Pirin"/>
    <property type="match status" value="1"/>
</dbReference>
<evidence type="ECO:0000256" key="2">
    <source>
        <dbReference type="PIRSR" id="PIRSR006232-1"/>
    </source>
</evidence>
<dbReference type="KEGG" id="xcv:XCV3032"/>
<evidence type="ECO:0000256" key="3">
    <source>
        <dbReference type="RuleBase" id="RU003457"/>
    </source>
</evidence>
<evidence type="ECO:0000313" key="7">
    <source>
        <dbReference type="EMBL" id="CAJ24744.1"/>
    </source>
</evidence>
<feature type="binding site" evidence="2">
    <location>
        <position position="87"/>
    </location>
    <ligand>
        <name>Fe cation</name>
        <dbReference type="ChEBI" id="CHEBI:24875"/>
    </ligand>
</feature>
<evidence type="ECO:0000256" key="4">
    <source>
        <dbReference type="SAM" id="MobiDB-lite"/>
    </source>
</evidence>
<feature type="binding site" evidence="2">
    <location>
        <position position="85"/>
    </location>
    <ligand>
        <name>Fe cation</name>
        <dbReference type="ChEBI" id="CHEBI:24875"/>
    </ligand>
</feature>
<dbReference type="GO" id="GO:0046872">
    <property type="term" value="F:metal ion binding"/>
    <property type="evidence" value="ECO:0007669"/>
    <property type="project" value="UniProtKB-KW"/>
</dbReference>
<evidence type="ECO:0000313" key="8">
    <source>
        <dbReference type="Proteomes" id="UP000007069"/>
    </source>
</evidence>
<dbReference type="InterPro" id="IPR008778">
    <property type="entry name" value="Pirin_C_dom"/>
</dbReference>
<dbReference type="PANTHER" id="PTHR13903:SF8">
    <property type="entry name" value="PIRIN"/>
    <property type="match status" value="1"/>
</dbReference>
<name>Q3BR50_XANE5</name>
<dbReference type="InterPro" id="IPR011051">
    <property type="entry name" value="RmlC_Cupin_sf"/>
</dbReference>
<feature type="binding site" evidence="2">
    <location>
        <position position="129"/>
    </location>
    <ligand>
        <name>Fe cation</name>
        <dbReference type="ChEBI" id="CHEBI:24875"/>
    </ligand>
</feature>
<feature type="domain" description="Pirin N-terminal" evidence="5">
    <location>
        <begin position="47"/>
        <end position="151"/>
    </location>
</feature>
<comment type="cofactor">
    <cofactor evidence="2">
        <name>Fe cation</name>
        <dbReference type="ChEBI" id="CHEBI:24875"/>
    </cofactor>
    <text evidence="2">Binds 1 Fe cation per subunit.</text>
</comment>
<feature type="region of interest" description="Disordered" evidence="4">
    <location>
        <begin position="295"/>
        <end position="327"/>
    </location>
</feature>
<dbReference type="InterPro" id="IPR014710">
    <property type="entry name" value="RmlC-like_jellyroll"/>
</dbReference>
<feature type="domain" description="Pirin C-terminal" evidence="6">
    <location>
        <begin position="205"/>
        <end position="303"/>
    </location>
</feature>
<gene>
    <name evidence="7" type="ordered locus">XCV3032</name>
</gene>
<dbReference type="Gene3D" id="2.60.120.10">
    <property type="entry name" value="Jelly Rolls"/>
    <property type="match status" value="2"/>
</dbReference>
<dbReference type="Pfam" id="PF02678">
    <property type="entry name" value="Pirin"/>
    <property type="match status" value="1"/>
</dbReference>
<dbReference type="SUPFAM" id="SSF51182">
    <property type="entry name" value="RmlC-like cupins"/>
    <property type="match status" value="1"/>
</dbReference>
<dbReference type="Proteomes" id="UP000007069">
    <property type="component" value="Chromosome"/>
</dbReference>
<organism evidence="8">
    <name type="scientific">Xanthomonas euvesicatoria pv. vesicatoria (strain 85-10)</name>
    <name type="common">Xanthomonas campestris pv. vesicatoria</name>
    <dbReference type="NCBI Taxonomy" id="316273"/>
    <lineage>
        <taxon>Bacteria</taxon>
        <taxon>Pseudomonadati</taxon>
        <taxon>Pseudomonadota</taxon>
        <taxon>Gammaproteobacteria</taxon>
        <taxon>Lysobacterales</taxon>
        <taxon>Lysobacteraceae</taxon>
        <taxon>Xanthomonas</taxon>
    </lineage>
</organism>
<comment type="similarity">
    <text evidence="1 3">Belongs to the pirin family.</text>
</comment>
<dbReference type="InterPro" id="IPR003829">
    <property type="entry name" value="Pirin_N_dom"/>
</dbReference>
<protein>
    <submittedName>
        <fullName evidence="7">Pirin-related protein</fullName>
    </submittedName>
</protein>
<dbReference type="CDD" id="cd02247">
    <property type="entry name" value="cupin_pirin_C"/>
    <property type="match status" value="1"/>
</dbReference>
<dbReference type="STRING" id="456327.BJD11_07690"/>
<sequence length="327" mass="35823">MTRTLRFTPRARPGHRACEARAHVINSARPRMTTLIAPRVHDIGGLEVRRAVPTLQARSVGPFVFVDHMGPAVLEPDHGIDVRPHPHIGLATVTFLWAGEIGHRDTLGSDQVIRPGDVNWMTAGRGIAHSERTPGPERAREHALHGMQTWIALPRSAEETAPAFHHHAAASLPQQRRDGVWLRVIAGRAYGEESPVQVFSGTLNVALDLAPNAELDLDTGHAERALYILEGQAQLDGADVPARHLIVPSPGARGRLRAKTPLKAMLLGGEPLDGPRHLWWNFVSSSKERIEQAKDDWQAGRFGSIPGDDKEFIPLPESPAPKPVNYP</sequence>
<proteinExistence type="inferred from homology"/>
<dbReference type="Pfam" id="PF05726">
    <property type="entry name" value="Pirin_C"/>
    <property type="match status" value="1"/>
</dbReference>
<dbReference type="AlphaFoldDB" id="Q3BR50"/>
<dbReference type="CDD" id="cd02909">
    <property type="entry name" value="cupin_pirin_N"/>
    <property type="match status" value="1"/>
</dbReference>
<feature type="compositionally biased region" description="Pro residues" evidence="4">
    <location>
        <begin position="316"/>
        <end position="327"/>
    </location>
</feature>
<reference evidence="7 8" key="1">
    <citation type="journal article" date="2005" name="J. Bacteriol.">
        <title>Insights into genome plasticity and pathogenicity of the plant pathogenic Bacterium Xanthomonas campestris pv. vesicatoria revealed by the complete genome sequence.</title>
        <authorList>
            <person name="Thieme F."/>
            <person name="Koebnik R."/>
            <person name="Bekel T."/>
            <person name="Berger C."/>
            <person name="Boch J."/>
            <person name="Buettner D."/>
            <person name="Caldana C."/>
            <person name="Gaigalat L."/>
            <person name="Goesmann A."/>
            <person name="Kay S."/>
            <person name="Kirchner O."/>
            <person name="Lanz C."/>
            <person name="Linke B."/>
            <person name="McHardy A.C."/>
            <person name="Meyer F."/>
            <person name="Mittenhuber G."/>
            <person name="Nies D.H."/>
            <person name="Niesbach-Kloesgen U."/>
            <person name="Patschkowski T."/>
            <person name="Rueckert C."/>
            <person name="Rupp O."/>
            <person name="Schneicker S."/>
            <person name="Schuster S.C."/>
            <person name="Vorhoelter F.J."/>
            <person name="Weber E."/>
            <person name="Puehler A."/>
            <person name="Bonas U."/>
            <person name="Bartels D."/>
            <person name="Kaiser O."/>
        </authorList>
    </citation>
    <scope>NUCLEOTIDE SEQUENCE [LARGE SCALE GENOMIC DNA]</scope>
    <source>
        <strain evidence="7 8">85-10</strain>
    </source>
</reference>
<feature type="binding site" evidence="2">
    <location>
        <position position="131"/>
    </location>
    <ligand>
        <name>Fe cation</name>
        <dbReference type="ChEBI" id="CHEBI:24875"/>
    </ligand>
</feature>
<evidence type="ECO:0000259" key="6">
    <source>
        <dbReference type="Pfam" id="PF05726"/>
    </source>
</evidence>
<dbReference type="eggNOG" id="COG1741">
    <property type="taxonomic scope" value="Bacteria"/>
</dbReference>
<dbReference type="EMBL" id="AM039952">
    <property type="protein sequence ID" value="CAJ24744.1"/>
    <property type="molecule type" value="Genomic_DNA"/>
</dbReference>
<dbReference type="InterPro" id="IPR012093">
    <property type="entry name" value="Pirin"/>
</dbReference>
<evidence type="ECO:0000256" key="1">
    <source>
        <dbReference type="ARBA" id="ARBA00008416"/>
    </source>
</evidence>
<evidence type="ECO:0000259" key="5">
    <source>
        <dbReference type="Pfam" id="PF02678"/>
    </source>
</evidence>
<dbReference type="PANTHER" id="PTHR13903">
    <property type="entry name" value="PIRIN-RELATED"/>
    <property type="match status" value="1"/>
</dbReference>
<accession>Q3BR50</accession>